<dbReference type="EMBL" id="UINC01115817">
    <property type="protein sequence ID" value="SVC87121.1"/>
    <property type="molecule type" value="Genomic_DNA"/>
</dbReference>
<keyword evidence="1" id="KW-1133">Transmembrane helix</keyword>
<reference evidence="2" key="1">
    <citation type="submission" date="2018-05" db="EMBL/GenBank/DDBJ databases">
        <authorList>
            <person name="Lanie J.A."/>
            <person name="Ng W.-L."/>
            <person name="Kazmierczak K.M."/>
            <person name="Andrzejewski T.M."/>
            <person name="Davidsen T.M."/>
            <person name="Wayne K.J."/>
            <person name="Tettelin H."/>
            <person name="Glass J.I."/>
            <person name="Rusch D."/>
            <person name="Podicherti R."/>
            <person name="Tsui H.-C.T."/>
            <person name="Winkler M.E."/>
        </authorList>
    </citation>
    <scope>NUCLEOTIDE SEQUENCE</scope>
</reference>
<sequence length="36" mass="4122">MNDFRRVEKAAFAVGLMIALSIHVIMNFLYFFGIVS</sequence>
<protein>
    <submittedName>
        <fullName evidence="2">Uncharacterized protein</fullName>
    </submittedName>
</protein>
<accession>A0A382QS12</accession>
<organism evidence="2">
    <name type="scientific">marine metagenome</name>
    <dbReference type="NCBI Taxonomy" id="408172"/>
    <lineage>
        <taxon>unclassified sequences</taxon>
        <taxon>metagenomes</taxon>
        <taxon>ecological metagenomes</taxon>
    </lineage>
</organism>
<evidence type="ECO:0000256" key="1">
    <source>
        <dbReference type="SAM" id="Phobius"/>
    </source>
</evidence>
<gene>
    <name evidence="2" type="ORF">METZ01_LOCUS339975</name>
</gene>
<keyword evidence="1" id="KW-0812">Transmembrane</keyword>
<keyword evidence="1" id="KW-0472">Membrane</keyword>
<evidence type="ECO:0000313" key="2">
    <source>
        <dbReference type="EMBL" id="SVC87121.1"/>
    </source>
</evidence>
<dbReference type="AlphaFoldDB" id="A0A382QS12"/>
<name>A0A382QS12_9ZZZZ</name>
<feature type="transmembrane region" description="Helical" evidence="1">
    <location>
        <begin position="12"/>
        <end position="35"/>
    </location>
</feature>
<proteinExistence type="predicted"/>